<dbReference type="GO" id="GO:0016567">
    <property type="term" value="P:protein ubiquitination"/>
    <property type="evidence" value="ECO:0007669"/>
    <property type="project" value="TreeGrafter"/>
</dbReference>
<protein>
    <submittedName>
        <fullName evidence="2">Phospholipid-binding copine family protein</fullName>
    </submittedName>
</protein>
<evidence type="ECO:0000259" key="1">
    <source>
        <dbReference type="Pfam" id="PF07002"/>
    </source>
</evidence>
<dbReference type="InterPro" id="IPR052079">
    <property type="entry name" value="E3_ligase/Copine_domain"/>
</dbReference>
<dbReference type="Proteomes" id="UP000315496">
    <property type="component" value="Chromosome 2"/>
</dbReference>
<dbReference type="PANTHER" id="PTHR45751">
    <property type="entry name" value="COPINE FAMILY PROTEIN 1"/>
    <property type="match status" value="1"/>
</dbReference>
<dbReference type="Gene3D" id="3.40.50.410">
    <property type="entry name" value="von Willebrand factor, type A domain"/>
    <property type="match status" value="1"/>
</dbReference>
<dbReference type="InterPro" id="IPR010734">
    <property type="entry name" value="Copine_C"/>
</dbReference>
<dbReference type="PANTHER" id="PTHR45751:SF11">
    <property type="entry name" value="COPINE FAMILY PROTEIN 2"/>
    <property type="match status" value="1"/>
</dbReference>
<evidence type="ECO:0000313" key="2">
    <source>
        <dbReference type="EMBL" id="TNJ28079.1"/>
    </source>
</evidence>
<dbReference type="EMBL" id="VDLU01000002">
    <property type="protein sequence ID" value="TNJ28079.1"/>
    <property type="molecule type" value="Genomic_DNA"/>
</dbReference>
<dbReference type="GO" id="GO:0005634">
    <property type="term" value="C:nucleus"/>
    <property type="evidence" value="ECO:0007669"/>
    <property type="project" value="TreeGrafter"/>
</dbReference>
<dbReference type="SUPFAM" id="SSF53300">
    <property type="entry name" value="vWA-like"/>
    <property type="match status" value="1"/>
</dbReference>
<sequence length="266" mass="29680">MGSNKSKVLALTINTQEYDTWDSLLKDMQDAKMEYARFIVAIDFTLSNRVQSRTMSSKSLHDPSIDHRLNGVSPYQFVLEALVQNIAAFNDIDDIELISFGLSNDLLIENIPGSSLVPCYQAHAKQFNTIPDAKQAIGTTIAPVVYRAIECAIQTHDYHILIILTDGDMEDTGRDAQAIIDASNFPISILVVGIGSGPFDTYTTFDNVLFERRFDNLNFVSLDDMIRSQHSEDMADISRRALLLGPQLFSECPAQHITIRDLLTTS</sequence>
<dbReference type="VEuPathDB" id="GiardiaDB:GMRT_10002"/>
<name>A0A4Z1T6C0_GIAMU</name>
<proteinExistence type="predicted"/>
<keyword evidence="3" id="KW-1185">Reference proteome</keyword>
<dbReference type="InterPro" id="IPR036465">
    <property type="entry name" value="vWFA_dom_sf"/>
</dbReference>
<dbReference type="OrthoDB" id="5855668at2759"/>
<evidence type="ECO:0000313" key="3">
    <source>
        <dbReference type="Proteomes" id="UP000315496"/>
    </source>
</evidence>
<gene>
    <name evidence="2" type="ORF">GMRT_10002</name>
</gene>
<accession>A0A4Z1T6C0</accession>
<organism evidence="2 3">
    <name type="scientific">Giardia muris</name>
    <dbReference type="NCBI Taxonomy" id="5742"/>
    <lineage>
        <taxon>Eukaryota</taxon>
        <taxon>Metamonada</taxon>
        <taxon>Diplomonadida</taxon>
        <taxon>Hexamitidae</taxon>
        <taxon>Giardiinae</taxon>
        <taxon>Giardia</taxon>
    </lineage>
</organism>
<dbReference type="Pfam" id="PF07002">
    <property type="entry name" value="Copine"/>
    <property type="match status" value="1"/>
</dbReference>
<reference evidence="2 3" key="1">
    <citation type="submission" date="2019-05" db="EMBL/GenBank/DDBJ databases">
        <title>The compact genome of Giardia muris reveals important steps in the evolution of intestinal protozoan parasites.</title>
        <authorList>
            <person name="Xu F."/>
            <person name="Jimenez-Gonzalez A."/>
            <person name="Einarsson E."/>
            <person name="Astvaldsson A."/>
            <person name="Peirasmaki D."/>
            <person name="Eckmann L."/>
            <person name="Andersson J.O."/>
            <person name="Svard S.G."/>
            <person name="Jerlstrom-Hultqvist J."/>
        </authorList>
    </citation>
    <scope>NUCLEOTIDE SEQUENCE [LARGE SCALE GENOMIC DNA]</scope>
    <source>
        <strain evidence="2 3">Roberts-Thomson</strain>
    </source>
</reference>
<feature type="domain" description="Copine C-terminal" evidence="1">
    <location>
        <begin position="72"/>
        <end position="249"/>
    </location>
</feature>
<dbReference type="AlphaFoldDB" id="A0A4Z1T6C0"/>
<comment type="caution">
    <text evidence="2">The sequence shown here is derived from an EMBL/GenBank/DDBJ whole genome shotgun (WGS) entry which is preliminary data.</text>
</comment>
<dbReference type="GO" id="GO:0004842">
    <property type="term" value="F:ubiquitin-protein transferase activity"/>
    <property type="evidence" value="ECO:0007669"/>
    <property type="project" value="TreeGrafter"/>
</dbReference>